<dbReference type="eggNOG" id="COG0787">
    <property type="taxonomic scope" value="Bacteria"/>
</dbReference>
<dbReference type="InterPro" id="IPR000821">
    <property type="entry name" value="Ala_racemase"/>
</dbReference>
<keyword evidence="9" id="KW-1185">Reference proteome</keyword>
<protein>
    <recommendedName>
        <fullName evidence="4">Alanine racemase</fullName>
        <ecNumber evidence="4">5.1.1.1</ecNumber>
    </recommendedName>
</protein>
<comment type="cofactor">
    <cofactor evidence="1 4 5">
        <name>pyridoxal 5'-phosphate</name>
        <dbReference type="ChEBI" id="CHEBI:597326"/>
    </cofactor>
</comment>
<evidence type="ECO:0000256" key="4">
    <source>
        <dbReference type="HAMAP-Rule" id="MF_01201"/>
    </source>
</evidence>
<dbReference type="GO" id="GO:0030632">
    <property type="term" value="P:D-alanine biosynthetic process"/>
    <property type="evidence" value="ECO:0007669"/>
    <property type="project" value="UniProtKB-UniRule"/>
</dbReference>
<dbReference type="PANTHER" id="PTHR30511:SF0">
    <property type="entry name" value="ALANINE RACEMASE, CATABOLIC-RELATED"/>
    <property type="match status" value="1"/>
</dbReference>
<dbReference type="Gene3D" id="2.40.37.10">
    <property type="entry name" value="Lyase, Ornithine Decarboxylase, Chain A, domain 1"/>
    <property type="match status" value="1"/>
</dbReference>
<dbReference type="HAMAP" id="MF_01201">
    <property type="entry name" value="Ala_racemase"/>
    <property type="match status" value="1"/>
</dbReference>
<feature type="binding site" evidence="4 6">
    <location>
        <position position="306"/>
    </location>
    <ligand>
        <name>substrate</name>
    </ligand>
</feature>
<name>A0A097IE10_9CORY</name>
<dbReference type="GO" id="GO:0005829">
    <property type="term" value="C:cytosol"/>
    <property type="evidence" value="ECO:0007669"/>
    <property type="project" value="TreeGrafter"/>
</dbReference>
<dbReference type="KEGG" id="cdo:CDOO_03150"/>
<keyword evidence="3 4" id="KW-0413">Isomerase</keyword>
<evidence type="ECO:0000256" key="1">
    <source>
        <dbReference type="ARBA" id="ARBA00001933"/>
    </source>
</evidence>
<dbReference type="InterPro" id="IPR001608">
    <property type="entry name" value="Ala_racemase_N"/>
</dbReference>
<dbReference type="AlphaFoldDB" id="A0A097IE10"/>
<dbReference type="SUPFAM" id="SSF50621">
    <property type="entry name" value="Alanine racemase C-terminal domain-like"/>
    <property type="match status" value="1"/>
</dbReference>
<dbReference type="EMBL" id="CP006764">
    <property type="protein sequence ID" value="AIT60350.1"/>
    <property type="molecule type" value="Genomic_DNA"/>
</dbReference>
<dbReference type="SMART" id="SM01005">
    <property type="entry name" value="Ala_racemase_C"/>
    <property type="match status" value="1"/>
</dbReference>
<gene>
    <name evidence="8" type="ORF">CDOO_03150</name>
</gene>
<evidence type="ECO:0000313" key="8">
    <source>
        <dbReference type="EMBL" id="AIT60350.1"/>
    </source>
</evidence>
<reference evidence="8 9" key="1">
    <citation type="submission" date="2013-09" db="EMBL/GenBank/DDBJ databases">
        <title>Complete genome sequence of Corynebacterium doosanense CAU 212(T) (=DSM 45436(T)), isolated from activated sludge.</title>
        <authorList>
            <person name="Schaffert L."/>
            <person name="Albersmeier A."/>
            <person name="Kalinowski J."/>
            <person name="Ruckert C."/>
        </authorList>
    </citation>
    <scope>NUCLEOTIDE SEQUENCE [LARGE SCALE GENOMIC DNA]</scope>
    <source>
        <strain evidence="8 9">CAU 212</strain>
    </source>
</reference>
<feature type="active site" description="Proton acceptor; specific for D-alanine" evidence="4">
    <location>
        <position position="35"/>
    </location>
</feature>
<evidence type="ECO:0000313" key="9">
    <source>
        <dbReference type="Proteomes" id="UP000029914"/>
    </source>
</evidence>
<evidence type="ECO:0000256" key="5">
    <source>
        <dbReference type="PIRSR" id="PIRSR600821-50"/>
    </source>
</evidence>
<dbReference type="GO" id="GO:0030170">
    <property type="term" value="F:pyridoxal phosphate binding"/>
    <property type="evidence" value="ECO:0007669"/>
    <property type="project" value="UniProtKB-UniRule"/>
</dbReference>
<evidence type="ECO:0000259" key="7">
    <source>
        <dbReference type="SMART" id="SM01005"/>
    </source>
</evidence>
<dbReference type="EC" id="5.1.1.1" evidence="4"/>
<dbReference type="GO" id="GO:0009252">
    <property type="term" value="P:peptidoglycan biosynthetic process"/>
    <property type="evidence" value="ECO:0007669"/>
    <property type="project" value="TreeGrafter"/>
</dbReference>
<proteinExistence type="inferred from homology"/>
<dbReference type="HOGENOM" id="CLU_028393_0_0_11"/>
<evidence type="ECO:0000256" key="6">
    <source>
        <dbReference type="PIRSR" id="PIRSR600821-52"/>
    </source>
</evidence>
<accession>A0A097IE10</accession>
<comment type="similarity">
    <text evidence="4">Belongs to the alanine racemase family.</text>
</comment>
<dbReference type="RefSeq" id="WP_018021228.1">
    <property type="nucleotide sequence ID" value="NZ_AQUX01000002.1"/>
</dbReference>
<organism evidence="8 9">
    <name type="scientific">Corynebacterium doosanense CAU 212 = DSM 45436</name>
    <dbReference type="NCBI Taxonomy" id="558173"/>
    <lineage>
        <taxon>Bacteria</taxon>
        <taxon>Bacillati</taxon>
        <taxon>Actinomycetota</taxon>
        <taxon>Actinomycetes</taxon>
        <taxon>Mycobacteriales</taxon>
        <taxon>Corynebacteriaceae</taxon>
        <taxon>Corynebacterium</taxon>
    </lineage>
</organism>
<dbReference type="InterPro" id="IPR009006">
    <property type="entry name" value="Ala_racemase/Decarboxylase_C"/>
</dbReference>
<dbReference type="Pfam" id="PF00842">
    <property type="entry name" value="Ala_racemase_C"/>
    <property type="match status" value="1"/>
</dbReference>
<dbReference type="NCBIfam" id="TIGR00492">
    <property type="entry name" value="alr"/>
    <property type="match status" value="1"/>
</dbReference>
<dbReference type="STRING" id="558173.CDOO_03150"/>
<dbReference type="PRINTS" id="PR00992">
    <property type="entry name" value="ALARACEMASE"/>
</dbReference>
<dbReference type="Proteomes" id="UP000029914">
    <property type="component" value="Chromosome"/>
</dbReference>
<sequence>MSQLRARIDLDAIAHNTRAVKARLSEGTRLMAVVKADGYNHGAAEVAAVMAENGADAFGVATAAEGSRLRESGVDKPILAWLWSPDDPGDEVTEALASGVELGVPSLVHLRALVAMEIPARICLKLETGMHRSGIDEAAWYEAFSLARDTPFLTVTGIFSHLARADEPDDPANDLQAANFARAIEIGRSLGLELPVNHLCNSPATLSRPDLHHDQVRVGLALYGMNPLPGEYDLRPAMTWAADVVSVKPLAPGDGVSYGHTFTADRQGYTAVLPVGYADGLPRAMQDKLQVTIAGRRYQQIGRVCMDQIVVDLGDNPHAVMPGAEAVLFGPGAMSVDEFADALGTINYEVACLPKGRTRRQYR</sequence>
<dbReference type="InterPro" id="IPR029066">
    <property type="entry name" value="PLP-binding_barrel"/>
</dbReference>
<dbReference type="InterPro" id="IPR011079">
    <property type="entry name" value="Ala_racemase_C"/>
</dbReference>
<evidence type="ECO:0000256" key="2">
    <source>
        <dbReference type="ARBA" id="ARBA00022898"/>
    </source>
</evidence>
<feature type="binding site" evidence="4 6">
    <location>
        <position position="132"/>
    </location>
    <ligand>
        <name>substrate</name>
    </ligand>
</feature>
<feature type="domain" description="Alanine racemase C-terminal" evidence="7">
    <location>
        <begin position="237"/>
        <end position="363"/>
    </location>
</feature>
<comment type="function">
    <text evidence="4">Catalyzes the interconversion of L-alanine and D-alanine. May also act on other amino acids.</text>
</comment>
<dbReference type="PANTHER" id="PTHR30511">
    <property type="entry name" value="ALANINE RACEMASE"/>
    <property type="match status" value="1"/>
</dbReference>
<feature type="modified residue" description="N6-(pyridoxal phosphate)lysine" evidence="4 5">
    <location>
        <position position="35"/>
    </location>
</feature>
<feature type="active site" description="Proton acceptor; specific for L-alanine" evidence="4">
    <location>
        <position position="258"/>
    </location>
</feature>
<keyword evidence="2 4" id="KW-0663">Pyridoxal phosphate</keyword>
<dbReference type="UniPathway" id="UPA00042">
    <property type="reaction ID" value="UER00497"/>
</dbReference>
<dbReference type="OrthoDB" id="9813814at2"/>
<comment type="pathway">
    <text evidence="4">Amino-acid biosynthesis; D-alanine biosynthesis; D-alanine from L-alanine: step 1/1.</text>
</comment>
<dbReference type="GO" id="GO:0008784">
    <property type="term" value="F:alanine racemase activity"/>
    <property type="evidence" value="ECO:0007669"/>
    <property type="project" value="UniProtKB-UniRule"/>
</dbReference>
<dbReference type="SUPFAM" id="SSF51419">
    <property type="entry name" value="PLP-binding barrel"/>
    <property type="match status" value="1"/>
</dbReference>
<evidence type="ECO:0000256" key="3">
    <source>
        <dbReference type="ARBA" id="ARBA00023235"/>
    </source>
</evidence>
<dbReference type="Pfam" id="PF01168">
    <property type="entry name" value="Ala_racemase_N"/>
    <property type="match status" value="1"/>
</dbReference>
<dbReference type="CDD" id="cd00430">
    <property type="entry name" value="PLPDE_III_AR"/>
    <property type="match status" value="1"/>
</dbReference>
<comment type="catalytic activity">
    <reaction evidence="4">
        <text>L-alanine = D-alanine</text>
        <dbReference type="Rhea" id="RHEA:20249"/>
        <dbReference type="ChEBI" id="CHEBI:57416"/>
        <dbReference type="ChEBI" id="CHEBI:57972"/>
        <dbReference type="EC" id="5.1.1.1"/>
    </reaction>
</comment>
<dbReference type="FunFam" id="3.20.20.10:FF:000002">
    <property type="entry name" value="Alanine racemase"/>
    <property type="match status" value="1"/>
</dbReference>
<dbReference type="Gene3D" id="3.20.20.10">
    <property type="entry name" value="Alanine racemase"/>
    <property type="match status" value="1"/>
</dbReference>